<evidence type="ECO:0000256" key="3">
    <source>
        <dbReference type="SAM" id="SignalP"/>
    </source>
</evidence>
<dbReference type="GO" id="GO:0008270">
    <property type="term" value="F:zinc ion binding"/>
    <property type="evidence" value="ECO:0007669"/>
    <property type="project" value="UniProtKB-KW"/>
</dbReference>
<feature type="signal peptide" evidence="3">
    <location>
        <begin position="1"/>
        <end position="26"/>
    </location>
</feature>
<dbReference type="SMART" id="SM00343">
    <property type="entry name" value="ZnF_C2HC"/>
    <property type="match status" value="2"/>
</dbReference>
<dbReference type="GO" id="GO:0003676">
    <property type="term" value="F:nucleic acid binding"/>
    <property type="evidence" value="ECO:0007669"/>
    <property type="project" value="InterPro"/>
</dbReference>
<dbReference type="AlphaFoldDB" id="A0A8J5MKA9"/>
<keyword evidence="6" id="KW-1185">Reference proteome</keyword>
<dbReference type="SUPFAM" id="SSF57756">
    <property type="entry name" value="Retrovirus zinc finger-like domains"/>
    <property type="match status" value="1"/>
</dbReference>
<name>A0A8J5MKA9_HOMAM</name>
<dbReference type="Gene3D" id="4.10.60.10">
    <property type="entry name" value="Zinc finger, CCHC-type"/>
    <property type="match status" value="1"/>
</dbReference>
<dbReference type="EMBL" id="JAHLQT010044465">
    <property type="protein sequence ID" value="KAG7154355.1"/>
    <property type="molecule type" value="Genomic_DNA"/>
</dbReference>
<dbReference type="InterPro" id="IPR001878">
    <property type="entry name" value="Znf_CCHC"/>
</dbReference>
<dbReference type="InterPro" id="IPR036875">
    <property type="entry name" value="Znf_CCHC_sf"/>
</dbReference>
<dbReference type="PROSITE" id="PS50158">
    <property type="entry name" value="ZF_CCHC"/>
    <property type="match status" value="1"/>
</dbReference>
<comment type="caution">
    <text evidence="5">The sequence shown here is derived from an EMBL/GenBank/DDBJ whole genome shotgun (WGS) entry which is preliminary data.</text>
</comment>
<evidence type="ECO:0000259" key="4">
    <source>
        <dbReference type="PROSITE" id="PS50158"/>
    </source>
</evidence>
<feature type="region of interest" description="Disordered" evidence="2">
    <location>
        <begin position="518"/>
        <end position="568"/>
    </location>
</feature>
<keyword evidence="1" id="KW-0479">Metal-binding</keyword>
<evidence type="ECO:0000256" key="2">
    <source>
        <dbReference type="SAM" id="MobiDB-lite"/>
    </source>
</evidence>
<feature type="chain" id="PRO_5035248056" evidence="3">
    <location>
        <begin position="27"/>
        <end position="861"/>
    </location>
</feature>
<evidence type="ECO:0000256" key="1">
    <source>
        <dbReference type="PROSITE-ProRule" id="PRU00047"/>
    </source>
</evidence>
<evidence type="ECO:0000313" key="5">
    <source>
        <dbReference type="EMBL" id="KAG7154355.1"/>
    </source>
</evidence>
<feature type="region of interest" description="Disordered" evidence="2">
    <location>
        <begin position="339"/>
        <end position="485"/>
    </location>
</feature>
<keyword evidence="1" id="KW-0862">Zinc</keyword>
<feature type="compositionally biased region" description="Polar residues" evidence="2">
    <location>
        <begin position="546"/>
        <end position="566"/>
    </location>
</feature>
<keyword evidence="3" id="KW-0732">Signal</keyword>
<protein>
    <submittedName>
        <fullName evidence="5">S-antigen protein-like 8</fullName>
    </submittedName>
</protein>
<gene>
    <name evidence="5" type="primary">Sant-L8</name>
    <name evidence="5" type="ORF">Hamer_G017557</name>
</gene>
<keyword evidence="1" id="KW-0863">Zinc-finger</keyword>
<evidence type="ECO:0000313" key="6">
    <source>
        <dbReference type="Proteomes" id="UP000747542"/>
    </source>
</evidence>
<accession>A0A8J5MKA9</accession>
<sequence>MGWSVLACRRHLLFVAVDVVLHHTAAMPFVKVQDNETPPRDQDNLLNVFHLVSGLTVVSCKHTYTGWTLNLRSYNDVFQVMKPAVRDAMGTRGFTLAKTPHYRVMCTLICYNIWGALGGKTLEGLAVELEKCNNTRNVIVKSRCSESIWIEFDSPEEADKLYTSKTGILLANGRELKYLRKMMLTKLQQCTSCFSYDHGENGCTGTQKSCFICSKVGHVARNCHNRDAIRCVNCEGNHTSLSYDCPVRLEKERQHEELLEHGRPYAGLDLAEFFDGHWSETVSLEGDREKKVSTLDEEVRQMLGNLNLNEETGQVGELYMEKFSNWSPTCAEYPALGSPSRAKCPPLGSPSRAEYPPLGSPSRAEYPPLGSPSRAEYPPLGSPSRAEYPPLGSPSRAKCPPLGSPSRAEYPSLGSPSRAEYPPLRSPSRAEHPPLGSPSRAEHPPLGSPSRAEHPPLGSPSRAEHPARGTPSRAEQPPLWWSPSRAEYRPLGSPSYAEYSPLWSPSYAEYPPLWSPSYAEYPPLGSPDRAEHPLFGTPRRPDTPQPDFTCSSSPRQTSPPCSTQPARPTCWVPSAVSTKIVRPIPKSFRAVDAPPGSHGKGTSPFLGAPLIAYDPDFGLVSETTNPTLTSGFGEESMKPNPGLRGRAVEPNPGSRGRAVEPKSGSPSRAVELKSGSPSRAVELKSGSPSRAVEPKSGSPSRAVESNPGPRSRAVEPNPGSRSRAVEPNPGSRSRAVEPKSGSPSRAVEPPPGFPEMKMEPEADTPVQVTDGVFEFACYVADYLLATSSEFRQIFGSPSERGGESLWNTQRGGESLWVTQRGGESFWNTQRGGESLWVTQRGGETFWITQPGRESFWTTFHK</sequence>
<dbReference type="Proteomes" id="UP000747542">
    <property type="component" value="Unassembled WGS sequence"/>
</dbReference>
<reference evidence="5" key="1">
    <citation type="journal article" date="2021" name="Sci. Adv.">
        <title>The American lobster genome reveals insights on longevity, neural, and immune adaptations.</title>
        <authorList>
            <person name="Polinski J.M."/>
            <person name="Zimin A.V."/>
            <person name="Clark K.F."/>
            <person name="Kohn A.B."/>
            <person name="Sadowski N."/>
            <person name="Timp W."/>
            <person name="Ptitsyn A."/>
            <person name="Khanna P."/>
            <person name="Romanova D.Y."/>
            <person name="Williams P."/>
            <person name="Greenwood S.J."/>
            <person name="Moroz L.L."/>
            <person name="Walt D.R."/>
            <person name="Bodnar A.G."/>
        </authorList>
    </citation>
    <scope>NUCLEOTIDE SEQUENCE</scope>
    <source>
        <strain evidence="5">GMGI-L3</strain>
    </source>
</reference>
<feature type="domain" description="CCHC-type" evidence="4">
    <location>
        <begin position="210"/>
        <end position="223"/>
    </location>
</feature>
<proteinExistence type="predicted"/>
<feature type="region of interest" description="Disordered" evidence="2">
    <location>
        <begin position="622"/>
        <end position="759"/>
    </location>
</feature>
<organism evidence="5 6">
    <name type="scientific">Homarus americanus</name>
    <name type="common">American lobster</name>
    <dbReference type="NCBI Taxonomy" id="6706"/>
    <lineage>
        <taxon>Eukaryota</taxon>
        <taxon>Metazoa</taxon>
        <taxon>Ecdysozoa</taxon>
        <taxon>Arthropoda</taxon>
        <taxon>Crustacea</taxon>
        <taxon>Multicrustacea</taxon>
        <taxon>Malacostraca</taxon>
        <taxon>Eumalacostraca</taxon>
        <taxon>Eucarida</taxon>
        <taxon>Decapoda</taxon>
        <taxon>Pleocyemata</taxon>
        <taxon>Astacidea</taxon>
        <taxon>Nephropoidea</taxon>
        <taxon>Nephropidae</taxon>
        <taxon>Homarus</taxon>
    </lineage>
</organism>